<dbReference type="AlphaFoldDB" id="A0A1M7J2A7"/>
<dbReference type="STRING" id="143223.SAMN05878281_0786"/>
<organism evidence="3 4">
    <name type="scientific">Salegentibacter salegens</name>
    <dbReference type="NCBI Taxonomy" id="143223"/>
    <lineage>
        <taxon>Bacteria</taxon>
        <taxon>Pseudomonadati</taxon>
        <taxon>Bacteroidota</taxon>
        <taxon>Flavobacteriia</taxon>
        <taxon>Flavobacteriales</taxon>
        <taxon>Flavobacteriaceae</taxon>
        <taxon>Salegentibacter</taxon>
    </lineage>
</organism>
<keyword evidence="1 2" id="KW-0732">Signal</keyword>
<evidence type="ECO:0000256" key="1">
    <source>
        <dbReference type="ARBA" id="ARBA00022729"/>
    </source>
</evidence>
<dbReference type="InterPro" id="IPR029046">
    <property type="entry name" value="LolA/LolB/LppX"/>
</dbReference>
<dbReference type="InterPro" id="IPR004564">
    <property type="entry name" value="OM_lipoprot_carrier_LolA-like"/>
</dbReference>
<reference evidence="4" key="1">
    <citation type="submission" date="2016-11" db="EMBL/GenBank/DDBJ databases">
        <authorList>
            <person name="Varghese N."/>
            <person name="Submissions S."/>
        </authorList>
    </citation>
    <scope>NUCLEOTIDE SEQUENCE [LARGE SCALE GENOMIC DNA]</scope>
    <source>
        <strain evidence="4">ACAM 48</strain>
    </source>
</reference>
<proteinExistence type="predicted"/>
<name>A0A1M7J2A7_9FLAO</name>
<dbReference type="CDD" id="cd16325">
    <property type="entry name" value="LolA"/>
    <property type="match status" value="1"/>
</dbReference>
<feature type="chain" id="PRO_5012816688" evidence="2">
    <location>
        <begin position="18"/>
        <end position="206"/>
    </location>
</feature>
<protein>
    <submittedName>
        <fullName evidence="3">Outer membrane lipoprotein carrier protein</fullName>
    </submittedName>
</protein>
<dbReference type="Proteomes" id="UP000190235">
    <property type="component" value="Chromosome I"/>
</dbReference>
<dbReference type="OrthoDB" id="1027451at2"/>
<accession>A0A1M7J2A7</accession>
<dbReference type="EMBL" id="LT670848">
    <property type="protein sequence ID" value="SHM47078.1"/>
    <property type="molecule type" value="Genomic_DNA"/>
</dbReference>
<dbReference type="PANTHER" id="PTHR35869">
    <property type="entry name" value="OUTER-MEMBRANE LIPOPROTEIN CARRIER PROTEIN"/>
    <property type="match status" value="1"/>
</dbReference>
<evidence type="ECO:0000313" key="4">
    <source>
        <dbReference type="Proteomes" id="UP000190235"/>
    </source>
</evidence>
<keyword evidence="4" id="KW-1185">Reference proteome</keyword>
<gene>
    <name evidence="3" type="ORF">SAMN05878281_0786</name>
</gene>
<evidence type="ECO:0000256" key="2">
    <source>
        <dbReference type="SAM" id="SignalP"/>
    </source>
</evidence>
<dbReference type="SUPFAM" id="SSF89392">
    <property type="entry name" value="Prokaryotic lipoproteins and lipoprotein localization factors"/>
    <property type="match status" value="1"/>
</dbReference>
<dbReference type="PANTHER" id="PTHR35869:SF1">
    <property type="entry name" value="OUTER-MEMBRANE LIPOPROTEIN CARRIER PROTEIN"/>
    <property type="match status" value="1"/>
</dbReference>
<dbReference type="RefSeq" id="WP_079734066.1">
    <property type="nucleotide sequence ID" value="NZ_LT670848.1"/>
</dbReference>
<evidence type="ECO:0000313" key="3">
    <source>
        <dbReference type="EMBL" id="SHM47078.1"/>
    </source>
</evidence>
<feature type="signal peptide" evidence="2">
    <location>
        <begin position="1"/>
        <end position="17"/>
    </location>
</feature>
<keyword evidence="3" id="KW-0449">Lipoprotein</keyword>
<dbReference type="Gene3D" id="2.50.20.10">
    <property type="entry name" value="Lipoprotein localisation LolA/LolB/LppX"/>
    <property type="match status" value="1"/>
</dbReference>
<sequence>MRILNILFLFLSLNLAAQEELSKDEISQFQKEMLTKTKDLLTLEADFIQTKKIAMITDESVSRGKIYYQNPEKLKWEYAEPKDYVILFIEEELHIDDAGDKSVRNTSSNKLFDKIAKLITGSVNGKLLQDNENFDISYTRNNNLISALIIPKDKNLKAMFAEIHLSFNKENIVEQVDLKEEAGDMTTIEFSKIKINHEIPPTVFEP</sequence>
<dbReference type="Pfam" id="PF03548">
    <property type="entry name" value="LolA"/>
    <property type="match status" value="1"/>
</dbReference>